<sequence length="224" mass="24566">MVDQTDEVAVDMPTGPAWGVLPGFERFDQVDDVFNRAFWDPEIATDAAREFFRSHREPLRQWRNASGFGQRDYAIRNAAWHVVDVLAEMNDADDLRDGFLSPLSQLRDGPDEHFDLGSPAEAAATVKRVATLFGADLVGICAHDERWVYTQRYARHAGEGRPVGLPDGLTSVVVVGQAMDHDLVDTVPSALSSAAVGLGYSKDALVLLATAQWLRNLGYQAVPS</sequence>
<feature type="non-terminal residue" evidence="1">
    <location>
        <position position="224"/>
    </location>
</feature>
<protein>
    <submittedName>
        <fullName evidence="1">Uncharacterized protein</fullName>
    </submittedName>
</protein>
<organism evidence="1">
    <name type="scientific">marine metagenome</name>
    <dbReference type="NCBI Taxonomy" id="408172"/>
    <lineage>
        <taxon>unclassified sequences</taxon>
        <taxon>metagenomes</taxon>
        <taxon>ecological metagenomes</taxon>
    </lineage>
</organism>
<gene>
    <name evidence="1" type="ORF">METZ01_LOCUS191976</name>
</gene>
<dbReference type="AlphaFoldDB" id="A0A382DM69"/>
<proteinExistence type="predicted"/>
<reference evidence="1" key="1">
    <citation type="submission" date="2018-05" db="EMBL/GenBank/DDBJ databases">
        <authorList>
            <person name="Lanie J.A."/>
            <person name="Ng W.-L."/>
            <person name="Kazmierczak K.M."/>
            <person name="Andrzejewski T.M."/>
            <person name="Davidsen T.M."/>
            <person name="Wayne K.J."/>
            <person name="Tettelin H."/>
            <person name="Glass J.I."/>
            <person name="Rusch D."/>
            <person name="Podicherti R."/>
            <person name="Tsui H.-C.T."/>
            <person name="Winkler M.E."/>
        </authorList>
    </citation>
    <scope>NUCLEOTIDE SEQUENCE</scope>
</reference>
<evidence type="ECO:0000313" key="1">
    <source>
        <dbReference type="EMBL" id="SVB39122.1"/>
    </source>
</evidence>
<accession>A0A382DM69</accession>
<name>A0A382DM69_9ZZZZ</name>
<dbReference type="EMBL" id="UINC01039935">
    <property type="protein sequence ID" value="SVB39122.1"/>
    <property type="molecule type" value="Genomic_DNA"/>
</dbReference>